<evidence type="ECO:0000256" key="2">
    <source>
        <dbReference type="ARBA" id="ARBA00009410"/>
    </source>
</evidence>
<comment type="cofactor">
    <cofactor evidence="1">
        <name>FAD</name>
        <dbReference type="ChEBI" id="CHEBI:57692"/>
    </cofactor>
</comment>
<evidence type="ECO:0000259" key="5">
    <source>
        <dbReference type="Pfam" id="PF01266"/>
    </source>
</evidence>
<reference evidence="6 7" key="1">
    <citation type="submission" date="2020-05" db="EMBL/GenBank/DDBJ databases">
        <title>Genome sequence of Isoptericola sp. JC619 isolated from Chilika lagoon, India.</title>
        <authorList>
            <person name="Kumar D."/>
            <person name="Appam K."/>
            <person name="Gandham S."/>
            <person name="Uppada J."/>
            <person name="Sasikala C."/>
            <person name="Venkata Ramana C."/>
        </authorList>
    </citation>
    <scope>NUCLEOTIDE SEQUENCE [LARGE SCALE GENOMIC DNA]</scope>
    <source>
        <strain evidence="6 7">JC619</strain>
    </source>
</reference>
<dbReference type="Gene3D" id="3.30.9.10">
    <property type="entry name" value="D-Amino Acid Oxidase, subunit A, domain 2"/>
    <property type="match status" value="1"/>
</dbReference>
<organism evidence="6 7">
    <name type="scientific">Isoptericola sediminis</name>
    <dbReference type="NCBI Taxonomy" id="2733572"/>
    <lineage>
        <taxon>Bacteria</taxon>
        <taxon>Bacillati</taxon>
        <taxon>Actinomycetota</taxon>
        <taxon>Actinomycetes</taxon>
        <taxon>Micrococcales</taxon>
        <taxon>Promicromonosporaceae</taxon>
        <taxon>Isoptericola</taxon>
    </lineage>
</organism>
<dbReference type="InterPro" id="IPR006076">
    <property type="entry name" value="FAD-dep_OxRdtase"/>
</dbReference>
<evidence type="ECO:0000313" key="6">
    <source>
        <dbReference type="EMBL" id="NNU27443.1"/>
    </source>
</evidence>
<sequence>MNHHSALPPLPAKADLVVVGAGVVGLAHAVEAQARGCSVVVVDAADRPDGSTARRSGHVAVTTQDSTALACALASRERWLKLGRDAGFGVRESGAVVVAQHEDELAVLDDLVAARAGDATLLDHRSVADRTPVTRAVGGAWLPLDLRLDPPAALAAVSDWLGTRPQVHVAWRTAAQTLDAGSGRTLVRTSRGEVVAKRVVVAVGQDVGSLCWEVGAELTPVRRQLLRVAPPMPDDAAARGRLTTGPVVLGGTTLLRDTAYRHSRALGEVRDRWRRHRPDVLAAEIHLSLQARADGSVVVGDGRAPADVPGRSEAVDGLLLTAAAELLGTGPLTVLGRWTATEPVRARTSPAADPFVLGEPLPGVRTVNVTDGLATTTALGLAPRVLDELF</sequence>
<evidence type="ECO:0000313" key="7">
    <source>
        <dbReference type="Proteomes" id="UP000557204"/>
    </source>
</evidence>
<dbReference type="AlphaFoldDB" id="A0A849KFW5"/>
<dbReference type="GO" id="GO:0016491">
    <property type="term" value="F:oxidoreductase activity"/>
    <property type="evidence" value="ECO:0007669"/>
    <property type="project" value="UniProtKB-KW"/>
</dbReference>
<proteinExistence type="inferred from homology"/>
<dbReference type="Proteomes" id="UP000557204">
    <property type="component" value="Unassembled WGS sequence"/>
</dbReference>
<keyword evidence="3" id="KW-0285">Flavoprotein</keyword>
<dbReference type="PANTHER" id="PTHR13847">
    <property type="entry name" value="SARCOSINE DEHYDROGENASE-RELATED"/>
    <property type="match status" value="1"/>
</dbReference>
<dbReference type="RefSeq" id="WP_171246949.1">
    <property type="nucleotide sequence ID" value="NZ_JABFAJ010000013.1"/>
</dbReference>
<comment type="caution">
    <text evidence="6">The sequence shown here is derived from an EMBL/GenBank/DDBJ whole genome shotgun (WGS) entry which is preliminary data.</text>
</comment>
<dbReference type="SUPFAM" id="SSF51905">
    <property type="entry name" value="FAD/NAD(P)-binding domain"/>
    <property type="match status" value="1"/>
</dbReference>
<dbReference type="Gene3D" id="3.50.50.60">
    <property type="entry name" value="FAD/NAD(P)-binding domain"/>
    <property type="match status" value="1"/>
</dbReference>
<dbReference type="GO" id="GO:0005737">
    <property type="term" value="C:cytoplasm"/>
    <property type="evidence" value="ECO:0007669"/>
    <property type="project" value="TreeGrafter"/>
</dbReference>
<name>A0A849KFW5_9MICO</name>
<dbReference type="Pfam" id="PF01266">
    <property type="entry name" value="DAO"/>
    <property type="match status" value="1"/>
</dbReference>
<protein>
    <submittedName>
        <fullName evidence="6">FAD-dependent oxidoreductase</fullName>
    </submittedName>
</protein>
<evidence type="ECO:0000256" key="3">
    <source>
        <dbReference type="ARBA" id="ARBA00022630"/>
    </source>
</evidence>
<dbReference type="EMBL" id="JABFAJ010000013">
    <property type="protein sequence ID" value="NNU27443.1"/>
    <property type="molecule type" value="Genomic_DNA"/>
</dbReference>
<gene>
    <name evidence="6" type="ORF">HLI28_07780</name>
</gene>
<evidence type="ECO:0000256" key="4">
    <source>
        <dbReference type="ARBA" id="ARBA00023002"/>
    </source>
</evidence>
<feature type="domain" description="FAD dependent oxidoreductase" evidence="5">
    <location>
        <begin position="15"/>
        <end position="370"/>
    </location>
</feature>
<accession>A0A849KFW5</accession>
<dbReference type="PANTHER" id="PTHR13847:SF286">
    <property type="entry name" value="D-AMINO ACID DEHYDROGENASE"/>
    <property type="match status" value="1"/>
</dbReference>
<keyword evidence="4" id="KW-0560">Oxidoreductase</keyword>
<dbReference type="InterPro" id="IPR036188">
    <property type="entry name" value="FAD/NAD-bd_sf"/>
</dbReference>
<keyword evidence="7" id="KW-1185">Reference proteome</keyword>
<comment type="similarity">
    <text evidence="2">Belongs to the DadA oxidoreductase family.</text>
</comment>
<evidence type="ECO:0000256" key="1">
    <source>
        <dbReference type="ARBA" id="ARBA00001974"/>
    </source>
</evidence>